<dbReference type="InterPro" id="IPR011990">
    <property type="entry name" value="TPR-like_helical_dom_sf"/>
</dbReference>
<dbReference type="InterPro" id="IPR050767">
    <property type="entry name" value="Sel1_AlgK"/>
</dbReference>
<dbReference type="SUPFAM" id="SSF81901">
    <property type="entry name" value="HCP-like"/>
    <property type="match status" value="2"/>
</dbReference>
<evidence type="ECO:0000313" key="3">
    <source>
        <dbReference type="Proteomes" id="UP000283063"/>
    </source>
</evidence>
<dbReference type="Gene3D" id="1.25.40.10">
    <property type="entry name" value="Tetratricopeptide repeat domain"/>
    <property type="match status" value="2"/>
</dbReference>
<dbReference type="InterPro" id="IPR006597">
    <property type="entry name" value="Sel1-like"/>
</dbReference>
<dbReference type="OrthoDB" id="5321503at2"/>
<gene>
    <name evidence="2" type="ORF">EBB79_22190</name>
</gene>
<accession>A0A3T0N9H1</accession>
<dbReference type="PANTHER" id="PTHR11102">
    <property type="entry name" value="SEL-1-LIKE PROTEIN"/>
    <property type="match status" value="1"/>
</dbReference>
<sequence>MTLSKPLFHLWLFWRCRPSGLLLLGHRRRVRKQRPPCQRWQISNRPGRREILFCPAGLKRRAEETGAALAQYRYGRVLLEGRGGPTDREAARLWLEKAAAQTHVEASVLLARIYLSAPREIPSASPPARRGCSNLRRRGATVRRNIIWVCCIAVVLGVTAHPEEAFTWLLAASENGHIEAQFELSRAYARGKASRRMPNRRCAGCRKPLMQAMVRRSSFGLCAGPRTGVEQNRRAAVDWLLRSAETGFGQAQLALGRKYLTGDGVAARPAEAQRWLEAAAAQGSGGGHRAGDRLARRPWGSC</sequence>
<dbReference type="PANTHER" id="PTHR11102:SF160">
    <property type="entry name" value="ERAD-ASSOCIATED E3 UBIQUITIN-PROTEIN LIGASE COMPONENT HRD3"/>
    <property type="match status" value="1"/>
</dbReference>
<dbReference type="EMBL" id="CP033220">
    <property type="protein sequence ID" value="AZV80667.1"/>
    <property type="molecule type" value="Genomic_DNA"/>
</dbReference>
<evidence type="ECO:0000256" key="1">
    <source>
        <dbReference type="SAM" id="MobiDB-lite"/>
    </source>
</evidence>
<keyword evidence="3" id="KW-1185">Reference proteome</keyword>
<evidence type="ECO:0000313" key="2">
    <source>
        <dbReference type="EMBL" id="AZV80667.1"/>
    </source>
</evidence>
<proteinExistence type="predicted"/>
<organism evidence="2 3">
    <name type="scientific">Parasedimentitalea marina</name>
    <dbReference type="NCBI Taxonomy" id="2483033"/>
    <lineage>
        <taxon>Bacteria</taxon>
        <taxon>Pseudomonadati</taxon>
        <taxon>Pseudomonadota</taxon>
        <taxon>Alphaproteobacteria</taxon>
        <taxon>Rhodobacterales</taxon>
        <taxon>Paracoccaceae</taxon>
        <taxon>Parasedimentitalea</taxon>
    </lineage>
</organism>
<keyword evidence="2" id="KW-0614">Plasmid</keyword>
<dbReference type="AlphaFoldDB" id="A0A3T0N9H1"/>
<geneLocation type="plasmid" evidence="2 3">
    <name>pW43A</name>
</geneLocation>
<dbReference type="KEGG" id="sedi:EBB79_22190"/>
<dbReference type="SMART" id="SM00671">
    <property type="entry name" value="SEL1"/>
    <property type="match status" value="3"/>
</dbReference>
<feature type="region of interest" description="Disordered" evidence="1">
    <location>
        <begin position="280"/>
        <end position="302"/>
    </location>
</feature>
<dbReference type="Pfam" id="PF08238">
    <property type="entry name" value="Sel1"/>
    <property type="match status" value="5"/>
</dbReference>
<name>A0A3T0N9H1_9RHOB</name>
<protein>
    <submittedName>
        <fullName evidence="2">Sel1 repeat family protein</fullName>
    </submittedName>
</protein>
<dbReference type="Proteomes" id="UP000283063">
    <property type="component" value="Plasmid pW43A"/>
</dbReference>
<reference evidence="2 3" key="1">
    <citation type="submission" date="2018-10" db="EMBL/GenBank/DDBJ databases">
        <title>Parasedimentitalea marina sp. nov., a psychrophilic bacterium isolated from deep seawater of the New Britain Trench.</title>
        <authorList>
            <person name="Cao J."/>
        </authorList>
    </citation>
    <scope>NUCLEOTIDE SEQUENCE [LARGE SCALE GENOMIC DNA]</scope>
    <source>
        <strain evidence="2 3">W43</strain>
        <plasmid evidence="2 3">pW43A</plasmid>
    </source>
</reference>